<evidence type="ECO:0000256" key="1">
    <source>
        <dbReference type="SAM" id="MobiDB-lite"/>
    </source>
</evidence>
<dbReference type="RefSeq" id="WP_037447127.1">
    <property type="nucleotide sequence ID" value="NZ_JFHR01000003.1"/>
</dbReference>
<gene>
    <name evidence="2" type="ORF">BV95_00551</name>
</gene>
<evidence type="ECO:0000313" key="2">
    <source>
        <dbReference type="EMBL" id="KEQ55002.1"/>
    </source>
</evidence>
<dbReference type="PATRIC" id="fig|46429.4.peg.542"/>
<dbReference type="eggNOG" id="ENOG5032PPI">
    <property type="taxonomic scope" value="Bacteria"/>
</dbReference>
<organism evidence="2 3">
    <name type="scientific">Sphingobium chlorophenolicum</name>
    <dbReference type="NCBI Taxonomy" id="46429"/>
    <lineage>
        <taxon>Bacteria</taxon>
        <taxon>Pseudomonadati</taxon>
        <taxon>Pseudomonadota</taxon>
        <taxon>Alphaproteobacteria</taxon>
        <taxon>Sphingomonadales</taxon>
        <taxon>Sphingomonadaceae</taxon>
        <taxon>Sphingobium</taxon>
    </lineage>
</organism>
<dbReference type="Proteomes" id="UP000028411">
    <property type="component" value="Unassembled WGS sequence"/>
</dbReference>
<accession>A0A081RIH9</accession>
<comment type="caution">
    <text evidence="2">The sequence shown here is derived from an EMBL/GenBank/DDBJ whole genome shotgun (WGS) entry which is preliminary data.</text>
</comment>
<feature type="region of interest" description="Disordered" evidence="1">
    <location>
        <begin position="226"/>
        <end position="261"/>
    </location>
</feature>
<dbReference type="EMBL" id="JFHR01000003">
    <property type="protein sequence ID" value="KEQ55002.1"/>
    <property type="molecule type" value="Genomic_DNA"/>
</dbReference>
<dbReference type="OrthoDB" id="7408098at2"/>
<evidence type="ECO:0000313" key="3">
    <source>
        <dbReference type="Proteomes" id="UP000028411"/>
    </source>
</evidence>
<reference evidence="2 3" key="1">
    <citation type="submission" date="2014-02" db="EMBL/GenBank/DDBJ databases">
        <title>Whole genome sequence of Sphingobium chlorophenolicum NBRC 16172.</title>
        <authorList>
            <person name="Gan H.M."/>
            <person name="Gan H.Y."/>
            <person name="Chew T.H."/>
            <person name="Savka M.A."/>
        </authorList>
    </citation>
    <scope>NUCLEOTIDE SEQUENCE [LARGE SCALE GENOMIC DNA]</scope>
    <source>
        <strain evidence="2 3">NBRC 16172</strain>
    </source>
</reference>
<dbReference type="AlphaFoldDB" id="A0A081RIH9"/>
<name>A0A081RIH9_SPHCR</name>
<protein>
    <submittedName>
        <fullName evidence="2">Type IV conjugative transfer system lipo family protein</fullName>
    </submittedName>
</protein>
<sequence length="261" mass="25802">MTRSVIRLPACPVSDYRPHARAKRIAALAMTASLGLLASCTTLGTNISGKFACGAPEGGSCSPATVIDDKALAEITGDSGYHPAGPYQAPARNSGGTQRIAYASTPVPAQAAGVGPQKVLRIVFPSHVDAAGRFHETAVVQAVVDNGQWLAATDGHGSALAATQTLNVSPEILSQLGAPIAALPPVPAEVAQVAAPAAAAGAASAVGAPSAAAVAAARAKAREAAAGKGVPIAATQKPASPELASSTPGNRPATYSPRVED</sequence>
<proteinExistence type="predicted"/>